<gene>
    <name evidence="2" type="ORF">CRM76_08975</name>
</gene>
<dbReference type="EMBL" id="PDDV01000013">
    <property type="protein sequence ID" value="PEH72040.1"/>
    <property type="molecule type" value="Genomic_DNA"/>
</dbReference>
<dbReference type="Proteomes" id="UP000219788">
    <property type="component" value="Unassembled WGS sequence"/>
</dbReference>
<organism evidence="2 3">
    <name type="scientific">Edwardsiella tarda</name>
    <dbReference type="NCBI Taxonomy" id="636"/>
    <lineage>
        <taxon>Bacteria</taxon>
        <taxon>Pseudomonadati</taxon>
        <taxon>Pseudomonadota</taxon>
        <taxon>Gammaproteobacteria</taxon>
        <taxon>Enterobacterales</taxon>
        <taxon>Hafniaceae</taxon>
        <taxon>Edwardsiella</taxon>
    </lineage>
</organism>
<proteinExistence type="predicted"/>
<evidence type="ECO:0000313" key="3">
    <source>
        <dbReference type="Proteomes" id="UP000219788"/>
    </source>
</evidence>
<dbReference type="OrthoDB" id="5417572at2"/>
<dbReference type="RefSeq" id="WP_035600071.1">
    <property type="nucleotide sequence ID" value="NZ_AP028090.1"/>
</dbReference>
<comment type="caution">
    <text evidence="2">The sequence shown here is derived from an EMBL/GenBank/DDBJ whole genome shotgun (WGS) entry which is preliminary data.</text>
</comment>
<feature type="signal peptide" evidence="1">
    <location>
        <begin position="1"/>
        <end position="25"/>
    </location>
</feature>
<evidence type="ECO:0000313" key="2">
    <source>
        <dbReference type="EMBL" id="PEH72040.1"/>
    </source>
</evidence>
<dbReference type="GeneID" id="93124807"/>
<dbReference type="AlphaFoldDB" id="A0A2A7U158"/>
<evidence type="ECO:0008006" key="4">
    <source>
        <dbReference type="Google" id="ProtNLM"/>
    </source>
</evidence>
<protein>
    <recommendedName>
        <fullName evidence="4">Porin</fullName>
    </recommendedName>
</protein>
<reference evidence="3" key="1">
    <citation type="submission" date="2017-09" db="EMBL/GenBank/DDBJ databases">
        <title>FDA dAtabase for Regulatory Grade micrObial Sequences (FDA-ARGOS): Supporting development and validation of Infectious Disease Dx tests.</title>
        <authorList>
            <person name="Goldberg B."/>
            <person name="Campos J."/>
            <person name="Tallon L."/>
            <person name="Sadzewicz L."/>
            <person name="Ott S."/>
            <person name="Zhao X."/>
            <person name="Nagaraj S."/>
            <person name="Vavikolanu K."/>
            <person name="Aluvathingal J."/>
            <person name="Nadendla S."/>
            <person name="Geyer C."/>
            <person name="Sichtig H."/>
        </authorList>
    </citation>
    <scope>NUCLEOTIDE SEQUENCE [LARGE SCALE GENOMIC DNA]</scope>
    <source>
        <strain evidence="3">FDAARGOS_370</strain>
    </source>
</reference>
<name>A0A2A7U158_EDWTA</name>
<accession>A0A2A7U158</accession>
<feature type="chain" id="PRO_5013219000" description="Porin" evidence="1">
    <location>
        <begin position="26"/>
        <end position="457"/>
    </location>
</feature>
<keyword evidence="1" id="KW-0732">Signal</keyword>
<sequence>MKIDKKILISVAIAGLSFGQSQAIAASAEQAPLASPAMQETLTHQQIVEKIALLNKRAQAIREKLIKARTLQTQQPFLDYHFAGRSIPVGHVGDDVKMLKYKRYLPKDHYPEALFGVSATVKMSYHDNFNDKNQARPFAYKHSIAKFKGAVNFNSWLAGAAYYALSDSGRDELRVANFTIGDLNRSPFYFAVGRKYIDFGLMNAPYVDESTAEGQFELVGNALTAGYAGEHIVATVSALQGENSSSSYNGNKALNGSINAWNSQLVYATRGGLFDRFKAGIGYASDVRGFEYNHLATARGSSASHKIPEGTLFTNFTIGSNEIYATYSKTLDGVLGAEINDNQRFADSHPWGVSLAFTHHFDLFHKWNGVSLVYNTTGGFNDSEIDYSDAAKSGATPYAAMRNQVSLIWDLPLHKGVYLSSEIYGGNWYRKHQANSTDFESGSTRYIGTAVEINVSI</sequence>
<dbReference type="STRING" id="636.AAW15_04695"/>
<evidence type="ECO:0000256" key="1">
    <source>
        <dbReference type="SAM" id="SignalP"/>
    </source>
</evidence>